<name>A0ABP1KLF1_9EUKA</name>
<evidence type="ECO:0000313" key="2">
    <source>
        <dbReference type="EMBL" id="CAL6063126.1"/>
    </source>
</evidence>
<keyword evidence="1" id="KW-1133">Transmembrane helix</keyword>
<dbReference type="Proteomes" id="UP001642409">
    <property type="component" value="Unassembled WGS sequence"/>
</dbReference>
<dbReference type="EMBL" id="CAXDID020000244">
    <property type="protein sequence ID" value="CAL6063126.1"/>
    <property type="molecule type" value="Genomic_DNA"/>
</dbReference>
<evidence type="ECO:0000256" key="1">
    <source>
        <dbReference type="SAM" id="Phobius"/>
    </source>
</evidence>
<feature type="transmembrane region" description="Helical" evidence="1">
    <location>
        <begin position="75"/>
        <end position="95"/>
    </location>
</feature>
<proteinExistence type="predicted"/>
<sequence length="151" mass="17728">MKPILIIWQIINYKNYQYISHFLETAQTDFIETFESETQALARQCFHFQNGLNPLFRCIGIAWWWLPLMHCFINLIRYLGSFLVYLILQYILFFLDYMRQLVSILQAGVKGVHVTNNIQLRDSSSSRYGSQNTKIQLTLIIAVKPSSPESQ</sequence>
<accession>A0ABP1KLF1</accession>
<comment type="caution">
    <text evidence="2">The sequence shown here is derived from an EMBL/GenBank/DDBJ whole genome shotgun (WGS) entry which is preliminary data.</text>
</comment>
<keyword evidence="3" id="KW-1185">Reference proteome</keyword>
<evidence type="ECO:0000313" key="3">
    <source>
        <dbReference type="Proteomes" id="UP001642409"/>
    </source>
</evidence>
<protein>
    <submittedName>
        <fullName evidence="2">Hypothetical_protein</fullName>
    </submittedName>
</protein>
<keyword evidence="1" id="KW-0812">Transmembrane</keyword>
<gene>
    <name evidence="2" type="ORF">HINF_LOCUS50691</name>
</gene>
<reference evidence="2 3" key="1">
    <citation type="submission" date="2024-07" db="EMBL/GenBank/DDBJ databases">
        <authorList>
            <person name="Akdeniz Z."/>
        </authorList>
    </citation>
    <scope>NUCLEOTIDE SEQUENCE [LARGE SCALE GENOMIC DNA]</scope>
</reference>
<organism evidence="2 3">
    <name type="scientific">Hexamita inflata</name>
    <dbReference type="NCBI Taxonomy" id="28002"/>
    <lineage>
        <taxon>Eukaryota</taxon>
        <taxon>Metamonada</taxon>
        <taxon>Diplomonadida</taxon>
        <taxon>Hexamitidae</taxon>
        <taxon>Hexamitinae</taxon>
        <taxon>Hexamita</taxon>
    </lineage>
</organism>
<keyword evidence="1" id="KW-0472">Membrane</keyword>